<dbReference type="EMBL" id="CADCTV010000855">
    <property type="protein sequence ID" value="CAA9365860.1"/>
    <property type="molecule type" value="Genomic_DNA"/>
</dbReference>
<keyword evidence="1" id="KW-0472">Membrane</keyword>
<keyword evidence="1" id="KW-1133">Transmembrane helix</keyword>
<proteinExistence type="predicted"/>
<keyword evidence="1" id="KW-0812">Transmembrane</keyword>
<feature type="transmembrane region" description="Helical" evidence="1">
    <location>
        <begin position="6"/>
        <end position="28"/>
    </location>
</feature>
<organism evidence="2">
    <name type="scientific">uncultured Gemmatimonadota bacterium</name>
    <dbReference type="NCBI Taxonomy" id="203437"/>
    <lineage>
        <taxon>Bacteria</taxon>
        <taxon>Pseudomonadati</taxon>
        <taxon>Gemmatimonadota</taxon>
        <taxon>environmental samples</taxon>
    </lineage>
</organism>
<reference evidence="2" key="1">
    <citation type="submission" date="2020-02" db="EMBL/GenBank/DDBJ databases">
        <authorList>
            <person name="Meier V. D."/>
        </authorList>
    </citation>
    <scope>NUCLEOTIDE SEQUENCE</scope>
    <source>
        <strain evidence="2">AVDCRST_MAG89</strain>
    </source>
</reference>
<evidence type="ECO:0000256" key="1">
    <source>
        <dbReference type="SAM" id="Phobius"/>
    </source>
</evidence>
<evidence type="ECO:0000313" key="2">
    <source>
        <dbReference type="EMBL" id="CAA9365860.1"/>
    </source>
</evidence>
<dbReference type="AlphaFoldDB" id="A0A6J4MVS8"/>
<accession>A0A6J4MVS8</accession>
<name>A0A6J4MVS8_9BACT</name>
<gene>
    <name evidence="2" type="ORF">AVDCRST_MAG89-4086</name>
</gene>
<sequence>MSPTKRIWAVIFILLIIVGFGALVLTHLKKREPGSGMFGAVRVETRYG</sequence>
<protein>
    <submittedName>
        <fullName evidence="2">Uncharacterized protein</fullName>
    </submittedName>
</protein>